<evidence type="ECO:0000313" key="4">
    <source>
        <dbReference type="EMBL" id="KAK2975180.1"/>
    </source>
</evidence>
<feature type="compositionally biased region" description="Basic and acidic residues" evidence="2">
    <location>
        <begin position="137"/>
        <end position="165"/>
    </location>
</feature>
<evidence type="ECO:0000256" key="1">
    <source>
        <dbReference type="ARBA" id="ARBA00007309"/>
    </source>
</evidence>
<comment type="similarity">
    <text evidence="1">Belongs to the SERF family.</text>
</comment>
<evidence type="ECO:0000259" key="3">
    <source>
        <dbReference type="Pfam" id="PF04419"/>
    </source>
</evidence>
<keyword evidence="5" id="KW-1185">Reference proteome</keyword>
<organism evidence="4 5">
    <name type="scientific">Escallonia rubra</name>
    <dbReference type="NCBI Taxonomy" id="112253"/>
    <lineage>
        <taxon>Eukaryota</taxon>
        <taxon>Viridiplantae</taxon>
        <taxon>Streptophyta</taxon>
        <taxon>Embryophyta</taxon>
        <taxon>Tracheophyta</taxon>
        <taxon>Spermatophyta</taxon>
        <taxon>Magnoliopsida</taxon>
        <taxon>eudicotyledons</taxon>
        <taxon>Gunneridae</taxon>
        <taxon>Pentapetalae</taxon>
        <taxon>asterids</taxon>
        <taxon>campanulids</taxon>
        <taxon>Escalloniales</taxon>
        <taxon>Escalloniaceae</taxon>
        <taxon>Escallonia</taxon>
    </lineage>
</organism>
<feature type="domain" description="Small EDRK-rich factor-like N-terminal" evidence="3">
    <location>
        <begin position="121"/>
        <end position="149"/>
    </location>
</feature>
<dbReference type="PANTHER" id="PTHR13596:SF0">
    <property type="entry name" value="SI:CH211-39K3.2-RELATED"/>
    <property type="match status" value="1"/>
</dbReference>
<dbReference type="Proteomes" id="UP001187471">
    <property type="component" value="Unassembled WGS sequence"/>
</dbReference>
<reference evidence="4" key="1">
    <citation type="submission" date="2022-12" db="EMBL/GenBank/DDBJ databases">
        <title>Draft genome assemblies for two species of Escallonia (Escalloniales).</title>
        <authorList>
            <person name="Chanderbali A."/>
            <person name="Dervinis C."/>
            <person name="Anghel I."/>
            <person name="Soltis D."/>
            <person name="Soltis P."/>
            <person name="Zapata F."/>
        </authorList>
    </citation>
    <scope>NUCLEOTIDE SEQUENCE</scope>
    <source>
        <strain evidence="4">UCBG92.1500</strain>
        <tissue evidence="4">Leaf</tissue>
    </source>
</reference>
<gene>
    <name evidence="4" type="ORF">RJ640_022072</name>
</gene>
<comment type="caution">
    <text evidence="4">The sequence shown here is derived from an EMBL/GenBank/DDBJ whole genome shotgun (WGS) entry which is preliminary data.</text>
</comment>
<dbReference type="InterPro" id="IPR007513">
    <property type="entry name" value="SERF-like_N"/>
</dbReference>
<accession>A0AA88U8S9</accession>
<dbReference type="PANTHER" id="PTHR13596">
    <property type="entry name" value="SMALL EDRK-RICH FACTOR 1"/>
    <property type="match status" value="1"/>
</dbReference>
<dbReference type="AlphaFoldDB" id="A0AA88U8S9"/>
<dbReference type="Pfam" id="PF04419">
    <property type="entry name" value="SERF-like_N"/>
    <property type="match status" value="1"/>
</dbReference>
<protein>
    <recommendedName>
        <fullName evidence="3">Small EDRK-rich factor-like N-terminal domain-containing protein</fullName>
    </recommendedName>
</protein>
<dbReference type="EMBL" id="JAVXUO010002225">
    <property type="protein sequence ID" value="KAK2975180.1"/>
    <property type="molecule type" value="Genomic_DNA"/>
</dbReference>
<evidence type="ECO:0000313" key="5">
    <source>
        <dbReference type="Proteomes" id="UP001187471"/>
    </source>
</evidence>
<evidence type="ECO:0000256" key="2">
    <source>
        <dbReference type="SAM" id="MobiDB-lite"/>
    </source>
</evidence>
<proteinExistence type="inferred from homology"/>
<feature type="region of interest" description="Disordered" evidence="2">
    <location>
        <begin position="127"/>
        <end position="181"/>
    </location>
</feature>
<sequence length="181" mass="20028">MHLGRGLGRPNGLSIPIWVVYPGKKFRACFLSWAGCHLVMERLRVSSKVEIEVGVDKGGKGATVAPVEGLGTHRSCRKLRRRWKISPLGSQRRPSWLGSTRCRLDDSATVYHHWFWRLVLREKDRERASARTGGKGKGKDDGLTPEQRRERDAKALQEKTAKKAAGEAAGGDATGGKSTKK</sequence>
<name>A0AA88U8S9_9ASTE</name>
<dbReference type="InterPro" id="IPR040211">
    <property type="entry name" value="SERF1/2-like"/>
</dbReference>